<dbReference type="PANTHER" id="PTHR34222:SF79">
    <property type="entry name" value="RETROVIRUS-RELATED POL POLYPROTEIN FROM TRANSPOSON TNT 1-94"/>
    <property type="match status" value="1"/>
</dbReference>
<dbReference type="PANTHER" id="PTHR34222">
    <property type="entry name" value="GAG_PRE-INTEGRS DOMAIN-CONTAINING PROTEIN"/>
    <property type="match status" value="1"/>
</dbReference>
<comment type="caution">
    <text evidence="2">The sequence shown here is derived from an EMBL/GenBank/DDBJ whole genome shotgun (WGS) entry which is preliminary data.</text>
</comment>
<name>A0A2I0JBV4_PUNGR</name>
<accession>A0A2I0JBV4</accession>
<organism evidence="2 3">
    <name type="scientific">Punica granatum</name>
    <name type="common">Pomegranate</name>
    <dbReference type="NCBI Taxonomy" id="22663"/>
    <lineage>
        <taxon>Eukaryota</taxon>
        <taxon>Viridiplantae</taxon>
        <taxon>Streptophyta</taxon>
        <taxon>Embryophyta</taxon>
        <taxon>Tracheophyta</taxon>
        <taxon>Spermatophyta</taxon>
        <taxon>Magnoliopsida</taxon>
        <taxon>eudicotyledons</taxon>
        <taxon>Gunneridae</taxon>
        <taxon>Pentapetalae</taxon>
        <taxon>rosids</taxon>
        <taxon>malvids</taxon>
        <taxon>Myrtales</taxon>
        <taxon>Lythraceae</taxon>
        <taxon>Punica</taxon>
    </lineage>
</organism>
<evidence type="ECO:0008006" key="4">
    <source>
        <dbReference type="Google" id="ProtNLM"/>
    </source>
</evidence>
<dbReference type="Proteomes" id="UP000233551">
    <property type="component" value="Unassembled WGS sequence"/>
</dbReference>
<dbReference type="EMBL" id="PGOL01001856">
    <property type="protein sequence ID" value="PKI53503.1"/>
    <property type="molecule type" value="Genomic_DNA"/>
</dbReference>
<reference evidence="2 3" key="1">
    <citation type="submission" date="2017-11" db="EMBL/GenBank/DDBJ databases">
        <title>De-novo sequencing of pomegranate (Punica granatum L.) genome.</title>
        <authorList>
            <person name="Akparov Z."/>
            <person name="Amiraslanov A."/>
            <person name="Hajiyeva S."/>
            <person name="Abbasov M."/>
            <person name="Kaur K."/>
            <person name="Hamwieh A."/>
            <person name="Solovyev V."/>
            <person name="Salamov A."/>
            <person name="Braich B."/>
            <person name="Kosarev P."/>
            <person name="Mahmoud A."/>
            <person name="Hajiyev E."/>
            <person name="Babayeva S."/>
            <person name="Izzatullayeva V."/>
            <person name="Mammadov A."/>
            <person name="Mammadov A."/>
            <person name="Sharifova S."/>
            <person name="Ojaghi J."/>
            <person name="Eynullazada K."/>
            <person name="Bayramov B."/>
            <person name="Abdulazimova A."/>
            <person name="Shahmuradov I."/>
        </authorList>
    </citation>
    <scope>NUCLEOTIDE SEQUENCE [LARGE SCALE GENOMIC DNA]</scope>
    <source>
        <strain evidence="3">cv. AG2017</strain>
        <tissue evidence="2">Leaf</tissue>
    </source>
</reference>
<evidence type="ECO:0000313" key="3">
    <source>
        <dbReference type="Proteomes" id="UP000233551"/>
    </source>
</evidence>
<feature type="compositionally biased region" description="Low complexity" evidence="1">
    <location>
        <begin position="144"/>
        <end position="165"/>
    </location>
</feature>
<sequence>MPEFNSLLTKKERKHISSSSGEFSTIRSQILSMDPLPNANRAHSMAAHDEAQRLITQGRNSNTEAIGFAAKISTETGGSANPNFGFNRGDFKPRGRPFCDFCGRNGHYRATCYQLHVYPNSEQTNQRNSKGSSSGQFRQGGGRSSLSSFPPQQRGGSFSQSQSGGPYTVGPSQTRSAQFNRGQWKPNQSSHQFFNPGPGNYTAAQAHIEQPADLNNLAHLSEAQLQQLVSMVSRDDSEINRLSGENFVPVSSEFN</sequence>
<feature type="compositionally biased region" description="Polar residues" evidence="1">
    <location>
        <begin position="170"/>
        <end position="193"/>
    </location>
</feature>
<feature type="region of interest" description="Disordered" evidence="1">
    <location>
        <begin position="1"/>
        <end position="22"/>
    </location>
</feature>
<evidence type="ECO:0000256" key="1">
    <source>
        <dbReference type="SAM" id="MobiDB-lite"/>
    </source>
</evidence>
<evidence type="ECO:0000313" key="2">
    <source>
        <dbReference type="EMBL" id="PKI53503.1"/>
    </source>
</evidence>
<proteinExistence type="predicted"/>
<dbReference type="AlphaFoldDB" id="A0A2I0JBV4"/>
<feature type="region of interest" description="Disordered" evidence="1">
    <location>
        <begin position="122"/>
        <end position="197"/>
    </location>
</feature>
<keyword evidence="3" id="KW-1185">Reference proteome</keyword>
<gene>
    <name evidence="2" type="ORF">CRG98_026110</name>
</gene>
<protein>
    <recommendedName>
        <fullName evidence="4">CCHC-type domain-containing protein</fullName>
    </recommendedName>
</protein>